<gene>
    <name evidence="1" type="ORF">AVEN_93857_1</name>
</gene>
<sequence>MPARFFGLASTGLQPTDFLHPTAGEFSFRNKPISERGYETPMYEGKGKDKGHLHHEECCWKMIASAVHVEFLKGATHRVNALGFGKDKEFNNLRIEDILFGLK</sequence>
<proteinExistence type="predicted"/>
<accession>A0A4Y2B047</accession>
<reference evidence="1 2" key="1">
    <citation type="journal article" date="2019" name="Sci. Rep.">
        <title>Orb-weaving spider Araneus ventricosus genome elucidates the spidroin gene catalogue.</title>
        <authorList>
            <person name="Kono N."/>
            <person name="Nakamura H."/>
            <person name="Ohtoshi R."/>
            <person name="Moran D.A.P."/>
            <person name="Shinohara A."/>
            <person name="Yoshida Y."/>
            <person name="Fujiwara M."/>
            <person name="Mori M."/>
            <person name="Tomita M."/>
            <person name="Arakawa K."/>
        </authorList>
    </citation>
    <scope>NUCLEOTIDE SEQUENCE [LARGE SCALE GENOMIC DNA]</scope>
</reference>
<dbReference type="AlphaFoldDB" id="A0A4Y2B047"/>
<name>A0A4Y2B047_ARAVE</name>
<keyword evidence="2" id="KW-1185">Reference proteome</keyword>
<dbReference type="Proteomes" id="UP000499080">
    <property type="component" value="Unassembled WGS sequence"/>
</dbReference>
<evidence type="ECO:0000313" key="2">
    <source>
        <dbReference type="Proteomes" id="UP000499080"/>
    </source>
</evidence>
<protein>
    <submittedName>
        <fullName evidence="1">Uncharacterized protein</fullName>
    </submittedName>
</protein>
<comment type="caution">
    <text evidence="1">The sequence shown here is derived from an EMBL/GenBank/DDBJ whole genome shotgun (WGS) entry which is preliminary data.</text>
</comment>
<evidence type="ECO:0000313" key="1">
    <source>
        <dbReference type="EMBL" id="GBL84829.1"/>
    </source>
</evidence>
<dbReference type="EMBL" id="BGPR01000039">
    <property type="protein sequence ID" value="GBL84829.1"/>
    <property type="molecule type" value="Genomic_DNA"/>
</dbReference>
<organism evidence="1 2">
    <name type="scientific">Araneus ventricosus</name>
    <name type="common">Orbweaver spider</name>
    <name type="synonym">Epeira ventricosa</name>
    <dbReference type="NCBI Taxonomy" id="182803"/>
    <lineage>
        <taxon>Eukaryota</taxon>
        <taxon>Metazoa</taxon>
        <taxon>Ecdysozoa</taxon>
        <taxon>Arthropoda</taxon>
        <taxon>Chelicerata</taxon>
        <taxon>Arachnida</taxon>
        <taxon>Araneae</taxon>
        <taxon>Araneomorphae</taxon>
        <taxon>Entelegynae</taxon>
        <taxon>Araneoidea</taxon>
        <taxon>Araneidae</taxon>
        <taxon>Araneus</taxon>
    </lineage>
</organism>